<dbReference type="EMBL" id="JAGIOF010000001">
    <property type="protein sequence ID" value="MBP2388010.1"/>
    <property type="molecule type" value="Genomic_DNA"/>
</dbReference>
<organism evidence="7 8">
    <name type="scientific">Paeniglutamicibacter kerguelensis</name>
    <dbReference type="NCBI Taxonomy" id="254788"/>
    <lineage>
        <taxon>Bacteria</taxon>
        <taxon>Bacillati</taxon>
        <taxon>Actinomycetota</taxon>
        <taxon>Actinomycetes</taxon>
        <taxon>Micrococcales</taxon>
        <taxon>Micrococcaceae</taxon>
        <taxon>Paeniglutamicibacter</taxon>
    </lineage>
</organism>
<name>A0ABS4XHS3_9MICC</name>
<keyword evidence="2" id="KW-0285">Flavoprotein</keyword>
<dbReference type="SUPFAM" id="SSF54373">
    <property type="entry name" value="FAD-linked reductases, C-terminal domain"/>
    <property type="match status" value="1"/>
</dbReference>
<dbReference type="InterPro" id="IPR036188">
    <property type="entry name" value="FAD/NAD-bd_sf"/>
</dbReference>
<evidence type="ECO:0000256" key="5">
    <source>
        <dbReference type="SAM" id="MobiDB-lite"/>
    </source>
</evidence>
<gene>
    <name evidence="7" type="ORF">JOF47_003521</name>
</gene>
<dbReference type="PANTHER" id="PTHR10961">
    <property type="entry name" value="PEROXISOMAL SARCOSINE OXIDASE"/>
    <property type="match status" value="1"/>
</dbReference>
<keyword evidence="4 7" id="KW-0560">Oxidoreductase</keyword>
<accession>A0ABS4XHS3</accession>
<feature type="region of interest" description="Disordered" evidence="5">
    <location>
        <begin position="271"/>
        <end position="290"/>
    </location>
</feature>
<dbReference type="GO" id="GO:0008115">
    <property type="term" value="F:sarcosine oxidase activity"/>
    <property type="evidence" value="ECO:0007669"/>
    <property type="project" value="UniProtKB-EC"/>
</dbReference>
<dbReference type="RefSeq" id="WP_210000722.1">
    <property type="nucleotide sequence ID" value="NZ_BAAAJY010000001.1"/>
</dbReference>
<keyword evidence="8" id="KW-1185">Reference proteome</keyword>
<dbReference type="SUPFAM" id="SSF51905">
    <property type="entry name" value="FAD/NAD(P)-binding domain"/>
    <property type="match status" value="1"/>
</dbReference>
<evidence type="ECO:0000313" key="8">
    <source>
        <dbReference type="Proteomes" id="UP001296993"/>
    </source>
</evidence>
<feature type="domain" description="FAD dependent oxidoreductase" evidence="6">
    <location>
        <begin position="6"/>
        <end position="359"/>
    </location>
</feature>
<feature type="compositionally biased region" description="Basic and acidic residues" evidence="5">
    <location>
        <begin position="280"/>
        <end position="290"/>
    </location>
</feature>
<keyword evidence="3" id="KW-0274">FAD</keyword>
<reference evidence="7 8" key="1">
    <citation type="submission" date="2021-03" db="EMBL/GenBank/DDBJ databases">
        <title>Sequencing the genomes of 1000 actinobacteria strains.</title>
        <authorList>
            <person name="Klenk H.-P."/>
        </authorList>
    </citation>
    <scope>NUCLEOTIDE SEQUENCE [LARGE SCALE GENOMIC DNA]</scope>
    <source>
        <strain evidence="7 8">DSM 15797</strain>
    </source>
</reference>
<proteinExistence type="predicted"/>
<protein>
    <submittedName>
        <fullName evidence="7">Sarcosine oxidase</fullName>
        <ecNumber evidence="7">1.5.3.1</ecNumber>
    </submittedName>
</protein>
<sequence length="393" mass="41998">MVARLDTVVVGGGAMGSATAWALAGRGREVTLLEQFEPGHKLGASHGTTRNLNLGYSDPTYVAMLSEALGLWTLLGQQSGTEQVARTGTVNHGDPAAQAQTLEVLTQVGIRAEELSAAEAGERWRGIRFRGPALYMPDGGQLNPDLALPSFQQVAQESGAHIRHGVRLVELRVLADDEVRLVLESAAGTETVHARSVVVTAGAWTGKLLGAEYPLLRMTVTQEQPLHFAPANRDAVWPGFNHALVPGSPGFEHAYSPVYGMLTPGEGVKAGWHGTGAPTDPDKRSFASEPSQRRALQDYARVWLPGVDADAFTEISCTYTNTEDEDFVLDRIGPVVIGAGFSGHGFKFTPVIGRILADLVDGRGTAPAKFAAARKIADTTFSDRRSRLPRNSD</sequence>
<dbReference type="PANTHER" id="PTHR10961:SF7">
    <property type="entry name" value="FAD DEPENDENT OXIDOREDUCTASE DOMAIN-CONTAINING PROTEIN"/>
    <property type="match status" value="1"/>
</dbReference>
<evidence type="ECO:0000256" key="3">
    <source>
        <dbReference type="ARBA" id="ARBA00022827"/>
    </source>
</evidence>
<comment type="cofactor">
    <cofactor evidence="1">
        <name>FAD</name>
        <dbReference type="ChEBI" id="CHEBI:57692"/>
    </cofactor>
</comment>
<evidence type="ECO:0000256" key="2">
    <source>
        <dbReference type="ARBA" id="ARBA00022630"/>
    </source>
</evidence>
<dbReference type="Gene3D" id="3.30.9.10">
    <property type="entry name" value="D-Amino Acid Oxidase, subunit A, domain 2"/>
    <property type="match status" value="1"/>
</dbReference>
<dbReference type="InterPro" id="IPR006076">
    <property type="entry name" value="FAD-dep_OxRdtase"/>
</dbReference>
<evidence type="ECO:0000313" key="7">
    <source>
        <dbReference type="EMBL" id="MBP2388010.1"/>
    </source>
</evidence>
<evidence type="ECO:0000259" key="6">
    <source>
        <dbReference type="Pfam" id="PF01266"/>
    </source>
</evidence>
<evidence type="ECO:0000256" key="1">
    <source>
        <dbReference type="ARBA" id="ARBA00001974"/>
    </source>
</evidence>
<dbReference type="Gene3D" id="3.50.50.60">
    <property type="entry name" value="FAD/NAD(P)-binding domain"/>
    <property type="match status" value="1"/>
</dbReference>
<dbReference type="InterPro" id="IPR045170">
    <property type="entry name" value="MTOX"/>
</dbReference>
<dbReference type="Proteomes" id="UP001296993">
    <property type="component" value="Unassembled WGS sequence"/>
</dbReference>
<dbReference type="Pfam" id="PF01266">
    <property type="entry name" value="DAO"/>
    <property type="match status" value="1"/>
</dbReference>
<comment type="caution">
    <text evidence="7">The sequence shown here is derived from an EMBL/GenBank/DDBJ whole genome shotgun (WGS) entry which is preliminary data.</text>
</comment>
<dbReference type="EC" id="1.5.3.1" evidence="7"/>
<evidence type="ECO:0000256" key="4">
    <source>
        <dbReference type="ARBA" id="ARBA00023002"/>
    </source>
</evidence>